<dbReference type="SUPFAM" id="SSF57501">
    <property type="entry name" value="Cystine-knot cytokines"/>
    <property type="match status" value="1"/>
</dbReference>
<dbReference type="EMBL" id="JAPWTK010001179">
    <property type="protein sequence ID" value="KAJ8933674.1"/>
    <property type="molecule type" value="Genomic_DNA"/>
</dbReference>
<dbReference type="Proteomes" id="UP001162162">
    <property type="component" value="Unassembled WGS sequence"/>
</dbReference>
<dbReference type="Gene3D" id="2.10.90.10">
    <property type="entry name" value="Cystine-knot cytokines"/>
    <property type="match status" value="1"/>
</dbReference>
<dbReference type="InterPro" id="IPR029034">
    <property type="entry name" value="Cystine-knot_cytokine"/>
</dbReference>
<dbReference type="Pfam" id="PF16077">
    <property type="entry name" value="Spaetzle"/>
    <property type="match status" value="1"/>
</dbReference>
<sequence>MEARDTRGECFSSDMMPFDYKTFCKQTYNVVRLVAISDTGKLEYGRFTVPSNCVCSYKKRANSSDLDQLSACHL</sequence>
<protein>
    <recommendedName>
        <fullName evidence="1">Spaetzle domain-containing protein</fullName>
    </recommendedName>
</protein>
<evidence type="ECO:0000259" key="1">
    <source>
        <dbReference type="Pfam" id="PF16077"/>
    </source>
</evidence>
<proteinExistence type="predicted"/>
<reference evidence="2" key="1">
    <citation type="journal article" date="2023" name="Insect Mol. Biol.">
        <title>Genome sequencing provides insights into the evolution of gene families encoding plant cell wall-degrading enzymes in longhorned beetles.</title>
        <authorList>
            <person name="Shin N.R."/>
            <person name="Okamura Y."/>
            <person name="Kirsch R."/>
            <person name="Pauchet Y."/>
        </authorList>
    </citation>
    <scope>NUCLEOTIDE SEQUENCE</scope>
    <source>
        <strain evidence="2">AMC_N1</strain>
    </source>
</reference>
<dbReference type="AlphaFoldDB" id="A0AAV8X4R9"/>
<comment type="caution">
    <text evidence="2">The sequence shown here is derived from an EMBL/GenBank/DDBJ whole genome shotgun (WGS) entry which is preliminary data.</text>
</comment>
<keyword evidence="3" id="KW-1185">Reference proteome</keyword>
<evidence type="ECO:0000313" key="3">
    <source>
        <dbReference type="Proteomes" id="UP001162162"/>
    </source>
</evidence>
<feature type="domain" description="Spaetzle" evidence="1">
    <location>
        <begin position="7"/>
        <end position="56"/>
    </location>
</feature>
<evidence type="ECO:0000313" key="2">
    <source>
        <dbReference type="EMBL" id="KAJ8933674.1"/>
    </source>
</evidence>
<gene>
    <name evidence="2" type="ORF">NQ318_009961</name>
</gene>
<dbReference type="InterPro" id="IPR032104">
    <property type="entry name" value="Spaetzle"/>
</dbReference>
<accession>A0AAV8X4R9</accession>
<organism evidence="2 3">
    <name type="scientific">Aromia moschata</name>
    <dbReference type="NCBI Taxonomy" id="1265417"/>
    <lineage>
        <taxon>Eukaryota</taxon>
        <taxon>Metazoa</taxon>
        <taxon>Ecdysozoa</taxon>
        <taxon>Arthropoda</taxon>
        <taxon>Hexapoda</taxon>
        <taxon>Insecta</taxon>
        <taxon>Pterygota</taxon>
        <taxon>Neoptera</taxon>
        <taxon>Endopterygota</taxon>
        <taxon>Coleoptera</taxon>
        <taxon>Polyphaga</taxon>
        <taxon>Cucujiformia</taxon>
        <taxon>Chrysomeloidea</taxon>
        <taxon>Cerambycidae</taxon>
        <taxon>Cerambycinae</taxon>
        <taxon>Callichromatini</taxon>
        <taxon>Aromia</taxon>
    </lineage>
</organism>
<name>A0AAV8X4R9_9CUCU</name>